<dbReference type="PANTHER" id="PTHR47966:SF1">
    <property type="entry name" value="ASPARTYL PROTEINASE"/>
    <property type="match status" value="1"/>
</dbReference>
<dbReference type="Proteomes" id="UP001161017">
    <property type="component" value="Unassembled WGS sequence"/>
</dbReference>
<dbReference type="GO" id="GO:0006508">
    <property type="term" value="P:proteolysis"/>
    <property type="evidence" value="ECO:0007669"/>
    <property type="project" value="UniProtKB-KW"/>
</dbReference>
<evidence type="ECO:0000256" key="5">
    <source>
        <dbReference type="PIRSR" id="PIRSR601461-1"/>
    </source>
</evidence>
<gene>
    <name evidence="11" type="ORF">OHK93_005527</name>
</gene>
<evidence type="ECO:0000256" key="3">
    <source>
        <dbReference type="ARBA" id="ARBA00022750"/>
    </source>
</evidence>
<keyword evidence="12" id="KW-1185">Reference proteome</keyword>
<comment type="caution">
    <text evidence="11">The sequence shown here is derived from an EMBL/GenBank/DDBJ whole genome shotgun (WGS) entry which is preliminary data.</text>
</comment>
<evidence type="ECO:0000313" key="11">
    <source>
        <dbReference type="EMBL" id="MDI1486300.1"/>
    </source>
</evidence>
<keyword evidence="9" id="KW-0732">Signal</keyword>
<dbReference type="InterPro" id="IPR033121">
    <property type="entry name" value="PEPTIDASE_A1"/>
</dbReference>
<dbReference type="InterPro" id="IPR034163">
    <property type="entry name" value="Aspergillopepsin-like_cat_dom"/>
</dbReference>
<evidence type="ECO:0000259" key="10">
    <source>
        <dbReference type="PROSITE" id="PS51767"/>
    </source>
</evidence>
<feature type="chain" id="PRO_5041429116" description="Peptidase A1 domain-containing protein" evidence="9">
    <location>
        <begin position="22"/>
        <end position="434"/>
    </location>
</feature>
<evidence type="ECO:0000256" key="7">
    <source>
        <dbReference type="RuleBase" id="RU000454"/>
    </source>
</evidence>
<feature type="region of interest" description="Disordered" evidence="8">
    <location>
        <begin position="74"/>
        <end position="96"/>
    </location>
</feature>
<comment type="similarity">
    <text evidence="1 7">Belongs to the peptidase A1 family.</text>
</comment>
<dbReference type="PRINTS" id="PR00792">
    <property type="entry name" value="PEPSIN"/>
</dbReference>
<feature type="signal peptide" evidence="9">
    <location>
        <begin position="1"/>
        <end position="21"/>
    </location>
</feature>
<dbReference type="EMBL" id="JAPUFD010000003">
    <property type="protein sequence ID" value="MDI1486300.1"/>
    <property type="molecule type" value="Genomic_DNA"/>
</dbReference>
<evidence type="ECO:0000256" key="2">
    <source>
        <dbReference type="ARBA" id="ARBA00022670"/>
    </source>
</evidence>
<feature type="disulfide bond" evidence="6">
    <location>
        <begin position="361"/>
        <end position="394"/>
    </location>
</feature>
<evidence type="ECO:0000313" key="12">
    <source>
        <dbReference type="Proteomes" id="UP001161017"/>
    </source>
</evidence>
<feature type="active site" evidence="5">
    <location>
        <position position="323"/>
    </location>
</feature>
<feature type="active site" evidence="5">
    <location>
        <position position="129"/>
    </location>
</feature>
<accession>A0AA43TTL0</accession>
<keyword evidence="3 7" id="KW-0064">Aspartyl protease</keyword>
<dbReference type="InterPro" id="IPR021109">
    <property type="entry name" value="Peptidase_aspartic_dom_sf"/>
</dbReference>
<evidence type="ECO:0000256" key="8">
    <source>
        <dbReference type="SAM" id="MobiDB-lite"/>
    </source>
</evidence>
<dbReference type="PROSITE" id="PS00141">
    <property type="entry name" value="ASP_PROTEASE"/>
    <property type="match status" value="1"/>
</dbReference>
<evidence type="ECO:0000256" key="1">
    <source>
        <dbReference type="ARBA" id="ARBA00007447"/>
    </source>
</evidence>
<dbReference type="Gene3D" id="2.40.70.10">
    <property type="entry name" value="Acid Proteases"/>
    <property type="match status" value="2"/>
</dbReference>
<feature type="compositionally biased region" description="Basic and acidic residues" evidence="8">
    <location>
        <begin position="75"/>
        <end position="84"/>
    </location>
</feature>
<keyword evidence="4 7" id="KW-0378">Hydrolase</keyword>
<proteinExistence type="inferred from homology"/>
<protein>
    <recommendedName>
        <fullName evidence="10">Peptidase A1 domain-containing protein</fullName>
    </recommendedName>
</protein>
<dbReference type="PANTHER" id="PTHR47966">
    <property type="entry name" value="BETA-SITE APP-CLEAVING ENZYME, ISOFORM A-RELATED"/>
    <property type="match status" value="1"/>
</dbReference>
<dbReference type="GO" id="GO:0004190">
    <property type="term" value="F:aspartic-type endopeptidase activity"/>
    <property type="evidence" value="ECO:0007669"/>
    <property type="project" value="UniProtKB-KW"/>
</dbReference>
<feature type="domain" description="Peptidase A1" evidence="10">
    <location>
        <begin position="113"/>
        <end position="431"/>
    </location>
</feature>
<reference evidence="11" key="1">
    <citation type="journal article" date="2023" name="Genome Biol. Evol.">
        <title>First Whole Genome Sequence and Flow Cytometry Genome Size Data for the Lichen-Forming Fungus Ramalina farinacea (Ascomycota).</title>
        <authorList>
            <person name="Llewellyn T."/>
            <person name="Mian S."/>
            <person name="Hill R."/>
            <person name="Leitch I.J."/>
            <person name="Gaya E."/>
        </authorList>
    </citation>
    <scope>NUCLEOTIDE SEQUENCE</scope>
    <source>
        <strain evidence="11">LIQ254RAFAR</strain>
    </source>
</reference>
<name>A0AA43TTL0_9LECA</name>
<organism evidence="11 12">
    <name type="scientific">Ramalina farinacea</name>
    <dbReference type="NCBI Taxonomy" id="258253"/>
    <lineage>
        <taxon>Eukaryota</taxon>
        <taxon>Fungi</taxon>
        <taxon>Dikarya</taxon>
        <taxon>Ascomycota</taxon>
        <taxon>Pezizomycotina</taxon>
        <taxon>Lecanoromycetes</taxon>
        <taxon>OSLEUM clade</taxon>
        <taxon>Lecanoromycetidae</taxon>
        <taxon>Lecanorales</taxon>
        <taxon>Lecanorineae</taxon>
        <taxon>Ramalinaceae</taxon>
        <taxon>Ramalina</taxon>
    </lineage>
</organism>
<sequence>MSLSAWASVVAASLLLSSSYAVPILQSDHGKTHRIPVSGSPVGGIAAVNKMYNKYNIPASQGFIDALGQGNEVTAEQKDTKTGDNDVTSAPAGGHGNGAGQVVGTLANDNAEYLCPVKIGSQTFNMVLDTGSSDLWVFNSLLPEEYKGNHTIYDPAQSASHTSVNGYTFKVEYGDNSTTNGDVGTDTVIIAGVTVPYQPIELPSSFNNDIAQTLDDPSDGIVGLGFQKYNSIIGPDGKADPRPTWFENAKSALVAGVFTANLKKGAAGYFNFGSVDATAAKGDITYTPIDISSGFWQVQSASYKIGDGEAIQYTKGKVDTIADSGSSVLLLQSEVVRAFYSGVKGVNETALESTGQYYIPCDSALPDLTLALGDYSATMKGGSLMYSPQLPGMCMGGVQTNQDSGLQILGDIFFQSFFVVFDYDNARIGFAPHA</sequence>
<dbReference type="CDD" id="cd06097">
    <property type="entry name" value="Aspergillopepsin_like"/>
    <property type="match status" value="1"/>
</dbReference>
<keyword evidence="2 7" id="KW-0645">Protease</keyword>
<evidence type="ECO:0000256" key="9">
    <source>
        <dbReference type="SAM" id="SignalP"/>
    </source>
</evidence>
<evidence type="ECO:0000256" key="6">
    <source>
        <dbReference type="PIRSR" id="PIRSR601461-2"/>
    </source>
</evidence>
<keyword evidence="6" id="KW-1015">Disulfide bond</keyword>
<dbReference type="SUPFAM" id="SSF50630">
    <property type="entry name" value="Acid proteases"/>
    <property type="match status" value="1"/>
</dbReference>
<dbReference type="Pfam" id="PF00026">
    <property type="entry name" value="Asp"/>
    <property type="match status" value="1"/>
</dbReference>
<dbReference type="AlphaFoldDB" id="A0AA43TTL0"/>
<evidence type="ECO:0000256" key="4">
    <source>
        <dbReference type="ARBA" id="ARBA00022801"/>
    </source>
</evidence>
<dbReference type="InterPro" id="IPR001969">
    <property type="entry name" value="Aspartic_peptidase_AS"/>
</dbReference>
<dbReference type="InterPro" id="IPR001461">
    <property type="entry name" value="Aspartic_peptidase_A1"/>
</dbReference>
<dbReference type="PROSITE" id="PS51767">
    <property type="entry name" value="PEPTIDASE_A1"/>
    <property type="match status" value="1"/>
</dbReference>